<evidence type="ECO:0000313" key="2">
    <source>
        <dbReference type="EMBL" id="TPW28637.1"/>
    </source>
</evidence>
<organism evidence="2 3">
    <name type="scientific">Martelella alba</name>
    <dbReference type="NCBI Taxonomy" id="2590451"/>
    <lineage>
        <taxon>Bacteria</taxon>
        <taxon>Pseudomonadati</taxon>
        <taxon>Pseudomonadota</taxon>
        <taxon>Alphaproteobacteria</taxon>
        <taxon>Hyphomicrobiales</taxon>
        <taxon>Aurantimonadaceae</taxon>
        <taxon>Martelella</taxon>
    </lineage>
</organism>
<accession>A0A506U9Y7</accession>
<dbReference type="InterPro" id="IPR019253">
    <property type="entry name" value="DUF2244_TM"/>
</dbReference>
<dbReference type="EMBL" id="VHLG01000012">
    <property type="protein sequence ID" value="TPW28637.1"/>
    <property type="molecule type" value="Genomic_DNA"/>
</dbReference>
<keyword evidence="3" id="KW-1185">Reference proteome</keyword>
<sequence length="160" mass="17474">MDISGDPPVFSAELFPHRSLGRKGFRALIGLSGLVAMTELIAFLHQGAWPIALFAVLPVAAIITAFAVSNRAARMREAVFVSRETILVRRLFPSGRLEERRFNPFGARLDVDRSAGIGIVAMRIAARGEGTEIGAFLNPEERESFAHAFRAALASVTRRI</sequence>
<dbReference type="OrthoDB" id="9808190at2"/>
<evidence type="ECO:0000313" key="3">
    <source>
        <dbReference type="Proteomes" id="UP000318801"/>
    </source>
</evidence>
<reference evidence="2 3" key="1">
    <citation type="submission" date="2019-06" db="EMBL/GenBank/DDBJ databases">
        <authorList>
            <person name="Li M."/>
        </authorList>
    </citation>
    <scope>NUCLEOTIDE SEQUENCE [LARGE SCALE GENOMIC DNA]</scope>
    <source>
        <strain evidence="2 3">BGMRC2036</strain>
    </source>
</reference>
<dbReference type="AlphaFoldDB" id="A0A506U9Y7"/>
<name>A0A506U9Y7_9HYPH</name>
<evidence type="ECO:0000256" key="1">
    <source>
        <dbReference type="SAM" id="Phobius"/>
    </source>
</evidence>
<dbReference type="Pfam" id="PF10003">
    <property type="entry name" value="DUF2244"/>
    <property type="match status" value="1"/>
</dbReference>
<comment type="caution">
    <text evidence="2">The sequence shown here is derived from an EMBL/GenBank/DDBJ whole genome shotgun (WGS) entry which is preliminary data.</text>
</comment>
<feature type="transmembrane region" description="Helical" evidence="1">
    <location>
        <begin position="49"/>
        <end position="68"/>
    </location>
</feature>
<keyword evidence="1" id="KW-1133">Transmembrane helix</keyword>
<keyword evidence="1" id="KW-0812">Transmembrane</keyword>
<proteinExistence type="predicted"/>
<gene>
    <name evidence="2" type="ORF">FJU08_17165</name>
</gene>
<protein>
    <submittedName>
        <fullName evidence="2">DUF2244 domain-containing protein</fullName>
    </submittedName>
</protein>
<dbReference type="Proteomes" id="UP000318801">
    <property type="component" value="Unassembled WGS sequence"/>
</dbReference>
<dbReference type="PIRSF" id="PIRSF032162">
    <property type="entry name" value="UCP032162_imp"/>
    <property type="match status" value="1"/>
</dbReference>
<keyword evidence="1" id="KW-0472">Membrane</keyword>
<dbReference type="InterPro" id="IPR016990">
    <property type="entry name" value="UCP032162_TM"/>
</dbReference>